<dbReference type="PROSITE" id="PS50016">
    <property type="entry name" value="ZF_PHD_2"/>
    <property type="match status" value="1"/>
</dbReference>
<keyword evidence="8" id="KW-1185">Reference proteome</keyword>
<feature type="compositionally biased region" description="Basic and acidic residues" evidence="5">
    <location>
        <begin position="19"/>
        <end position="36"/>
    </location>
</feature>
<dbReference type="PANTHER" id="PTHR13793:SF150">
    <property type="entry name" value="PHD FINGER PROTEIN 14"/>
    <property type="match status" value="1"/>
</dbReference>
<evidence type="ECO:0000256" key="2">
    <source>
        <dbReference type="ARBA" id="ARBA00022771"/>
    </source>
</evidence>
<dbReference type="RefSeq" id="XP_022238240.1">
    <property type="nucleotide sequence ID" value="XM_022382532.1"/>
</dbReference>
<dbReference type="Gene3D" id="3.30.40.10">
    <property type="entry name" value="Zinc/RING finger domain, C3HC4 (zinc finger)"/>
    <property type="match status" value="1"/>
</dbReference>
<feature type="compositionally biased region" description="Acidic residues" evidence="5">
    <location>
        <begin position="61"/>
        <end position="82"/>
    </location>
</feature>
<gene>
    <name evidence="9" type="primary">LOC106478842</name>
</gene>
<protein>
    <submittedName>
        <fullName evidence="9">PHD finger protein 14-like</fullName>
    </submittedName>
</protein>
<evidence type="ECO:0000259" key="6">
    <source>
        <dbReference type="PROSITE" id="PS50016"/>
    </source>
</evidence>
<evidence type="ECO:0000256" key="4">
    <source>
        <dbReference type="PROSITE-ProRule" id="PRU00146"/>
    </source>
</evidence>
<feature type="compositionally biased region" description="Basic and acidic residues" evidence="5">
    <location>
        <begin position="50"/>
        <end position="60"/>
    </location>
</feature>
<evidence type="ECO:0000256" key="1">
    <source>
        <dbReference type="ARBA" id="ARBA00022723"/>
    </source>
</evidence>
<organism evidence="8 9">
    <name type="scientific">Limulus polyphemus</name>
    <name type="common">Atlantic horseshoe crab</name>
    <dbReference type="NCBI Taxonomy" id="6850"/>
    <lineage>
        <taxon>Eukaryota</taxon>
        <taxon>Metazoa</taxon>
        <taxon>Ecdysozoa</taxon>
        <taxon>Arthropoda</taxon>
        <taxon>Chelicerata</taxon>
        <taxon>Merostomata</taxon>
        <taxon>Xiphosura</taxon>
        <taxon>Limulidae</taxon>
        <taxon>Limulus</taxon>
    </lineage>
</organism>
<dbReference type="InterPro" id="IPR013083">
    <property type="entry name" value="Znf_RING/FYVE/PHD"/>
</dbReference>
<evidence type="ECO:0000313" key="8">
    <source>
        <dbReference type="Proteomes" id="UP000694941"/>
    </source>
</evidence>
<proteinExistence type="predicted"/>
<dbReference type="InterPro" id="IPR034732">
    <property type="entry name" value="EPHD"/>
</dbReference>
<accession>A0ABM1S3N5</accession>
<dbReference type="InterPro" id="IPR019787">
    <property type="entry name" value="Znf_PHD-finger"/>
</dbReference>
<sequence>MANNSAEVPGAGFIYRAMVERDPGKRRVKPVEKHLQMLDFGDLDDSSDDSDFKIGDHEQEGGSDDGGDTSASSEEESKSEEEVEKKVQETPIPIPPTQPPQNEVPDHSVGELIEKAMQRQSQARQRISGEGSSSKIKVLICSVCLGDISQEDDEIVECDFCGVSVHEGCYGISDTDTVVSTVSSSSTEPWFCDACKAGNMNPVCELCPNQGGIFKETDVGRWVHLVCALYIPGVAFGDVDKLTPVTLFEMPYSRWGAK</sequence>
<evidence type="ECO:0000259" key="7">
    <source>
        <dbReference type="PROSITE" id="PS51805"/>
    </source>
</evidence>
<dbReference type="Pfam" id="PF00628">
    <property type="entry name" value="PHD"/>
    <property type="match status" value="1"/>
</dbReference>
<dbReference type="PANTHER" id="PTHR13793">
    <property type="entry name" value="PHD FINGER PROTEINS"/>
    <property type="match status" value="1"/>
</dbReference>
<dbReference type="PROSITE" id="PS01359">
    <property type="entry name" value="ZF_PHD_1"/>
    <property type="match status" value="1"/>
</dbReference>
<dbReference type="Proteomes" id="UP000694941">
    <property type="component" value="Unplaced"/>
</dbReference>
<keyword evidence="3" id="KW-0862">Zinc</keyword>
<keyword evidence="2 4" id="KW-0863">Zinc-finger</keyword>
<dbReference type="InterPro" id="IPR019786">
    <property type="entry name" value="Zinc_finger_PHD-type_CS"/>
</dbReference>
<feature type="domain" description="PHD-type" evidence="6">
    <location>
        <begin position="138"/>
        <end position="198"/>
    </location>
</feature>
<evidence type="ECO:0000256" key="3">
    <source>
        <dbReference type="ARBA" id="ARBA00022833"/>
    </source>
</evidence>
<dbReference type="SUPFAM" id="SSF57903">
    <property type="entry name" value="FYVE/PHD zinc finger"/>
    <property type="match status" value="1"/>
</dbReference>
<feature type="region of interest" description="Disordered" evidence="5">
    <location>
        <begin position="19"/>
        <end position="106"/>
    </location>
</feature>
<dbReference type="InterPro" id="IPR050701">
    <property type="entry name" value="Histone_Mod_Regulator"/>
</dbReference>
<dbReference type="PROSITE" id="PS51805">
    <property type="entry name" value="EPHD"/>
    <property type="match status" value="1"/>
</dbReference>
<name>A0ABM1S3N5_LIMPO</name>
<dbReference type="InterPro" id="IPR001965">
    <property type="entry name" value="Znf_PHD"/>
</dbReference>
<dbReference type="Pfam" id="PF13832">
    <property type="entry name" value="zf-HC5HC2H_2"/>
    <property type="match status" value="1"/>
</dbReference>
<dbReference type="SMART" id="SM00249">
    <property type="entry name" value="PHD"/>
    <property type="match status" value="1"/>
</dbReference>
<evidence type="ECO:0000256" key="5">
    <source>
        <dbReference type="SAM" id="MobiDB-lite"/>
    </source>
</evidence>
<dbReference type="InterPro" id="IPR011011">
    <property type="entry name" value="Znf_FYVE_PHD"/>
</dbReference>
<feature type="non-terminal residue" evidence="9">
    <location>
        <position position="258"/>
    </location>
</feature>
<reference evidence="9" key="1">
    <citation type="submission" date="2025-08" db="UniProtKB">
        <authorList>
            <consortium name="RefSeq"/>
        </authorList>
    </citation>
    <scope>IDENTIFICATION</scope>
    <source>
        <tissue evidence="9">Muscle</tissue>
    </source>
</reference>
<dbReference type="CDD" id="cd15561">
    <property type="entry name" value="PHD1_PHF14"/>
    <property type="match status" value="1"/>
</dbReference>
<feature type="domain" description="PHD-type" evidence="7">
    <location>
        <begin position="201"/>
        <end position="258"/>
    </location>
</feature>
<dbReference type="GeneID" id="106478842"/>
<evidence type="ECO:0000313" key="9">
    <source>
        <dbReference type="RefSeq" id="XP_022238240.1"/>
    </source>
</evidence>
<keyword evidence="1" id="KW-0479">Metal-binding</keyword>